<proteinExistence type="predicted"/>
<organism evidence="2 3">
    <name type="scientific">Anoxybacteroides tepidamans</name>
    <dbReference type="NCBI Taxonomy" id="265948"/>
    <lineage>
        <taxon>Bacteria</taxon>
        <taxon>Bacillati</taxon>
        <taxon>Bacillota</taxon>
        <taxon>Bacilli</taxon>
        <taxon>Bacillales</taxon>
        <taxon>Anoxybacillaceae</taxon>
        <taxon>Anoxybacteroides</taxon>
    </lineage>
</organism>
<dbReference type="RefSeq" id="WP_183250846.1">
    <property type="nucleotide sequence ID" value="NZ_JACHEP010000001.1"/>
</dbReference>
<protein>
    <submittedName>
        <fullName evidence="2">Putative PIN family toxin of toxin-antitoxin system</fullName>
    </submittedName>
</protein>
<dbReference type="PANTHER" id="PTHR34610">
    <property type="entry name" value="SSL7007 PROTEIN"/>
    <property type="match status" value="1"/>
</dbReference>
<name>A0A7W8IM51_9BACL</name>
<dbReference type="InterPro" id="IPR029060">
    <property type="entry name" value="PIN-like_dom_sf"/>
</dbReference>
<dbReference type="InterPro" id="IPR002716">
    <property type="entry name" value="PIN_dom"/>
</dbReference>
<evidence type="ECO:0000313" key="2">
    <source>
        <dbReference type="EMBL" id="MBB5323057.1"/>
    </source>
</evidence>
<evidence type="ECO:0000259" key="1">
    <source>
        <dbReference type="Pfam" id="PF13470"/>
    </source>
</evidence>
<sequence length="157" mass="18381">MKRNNVKTEVLDTNIFIAAWFEESISCEKILELVKNKKIRLLFAQDTIGELIYLVKNFARHNIDCVSDRIILLKSIAELFYHSLSVNTMNVEIEKSNDKYDDMFLKCAIAGNADYLITDDMKHGLHEREFDHLKVYTSENFIKQYEEEHGEIKIQSS</sequence>
<dbReference type="InterPro" id="IPR002850">
    <property type="entry name" value="PIN_toxin-like"/>
</dbReference>
<gene>
    <name evidence="2" type="ORF">HNQ34_000134</name>
</gene>
<dbReference type="Proteomes" id="UP000520011">
    <property type="component" value="Unassembled WGS sequence"/>
</dbReference>
<dbReference type="EMBL" id="JACHEP010000001">
    <property type="protein sequence ID" value="MBB5323057.1"/>
    <property type="molecule type" value="Genomic_DNA"/>
</dbReference>
<dbReference type="AlphaFoldDB" id="A0A7W8IM51"/>
<feature type="domain" description="PIN" evidence="1">
    <location>
        <begin position="10"/>
        <end position="121"/>
    </location>
</feature>
<keyword evidence="3" id="KW-1185">Reference proteome</keyword>
<accession>A0A7W8IM51</accession>
<dbReference type="Pfam" id="PF13470">
    <property type="entry name" value="PIN_3"/>
    <property type="match status" value="1"/>
</dbReference>
<evidence type="ECO:0000313" key="3">
    <source>
        <dbReference type="Proteomes" id="UP000520011"/>
    </source>
</evidence>
<dbReference type="NCBIfam" id="TIGR00305">
    <property type="entry name" value="putative toxin-antitoxin system toxin component, PIN family"/>
    <property type="match status" value="1"/>
</dbReference>
<dbReference type="SUPFAM" id="SSF88723">
    <property type="entry name" value="PIN domain-like"/>
    <property type="match status" value="1"/>
</dbReference>
<reference evidence="2 3" key="1">
    <citation type="submission" date="2020-08" db="EMBL/GenBank/DDBJ databases">
        <title>Genomic Encyclopedia of Type Strains, Phase IV (KMG-IV): sequencing the most valuable type-strain genomes for metagenomic binning, comparative biology and taxonomic classification.</title>
        <authorList>
            <person name="Goeker M."/>
        </authorList>
    </citation>
    <scope>NUCLEOTIDE SEQUENCE [LARGE SCALE GENOMIC DNA]</scope>
    <source>
        <strain evidence="2 3">DSM 16325</strain>
    </source>
</reference>
<comment type="caution">
    <text evidence="2">The sequence shown here is derived from an EMBL/GenBank/DDBJ whole genome shotgun (WGS) entry which is preliminary data.</text>
</comment>
<dbReference type="PANTHER" id="PTHR34610:SF4">
    <property type="entry name" value="SLL8027 PROTEIN"/>
    <property type="match status" value="1"/>
</dbReference>